<comment type="caution">
    <text evidence="1">The sequence shown here is derived from an EMBL/GenBank/DDBJ whole genome shotgun (WGS) entry which is preliminary data.</text>
</comment>
<name>A0A428V3D0_9HYPO</name>
<evidence type="ECO:0000313" key="1">
    <source>
        <dbReference type="EMBL" id="RSM21017.1"/>
    </source>
</evidence>
<sequence>MEGILDTCCTPDGLLTPDPYSISTSTALNETLSSYRQQHTNIESSLRLAVRTNKTSGDSPSTAFSLVTWRINIDETLEGVRARFKEGFVDVVVVRVEDISATADVVSTEVVPDEVSAAAELASAETVPEVVVKPVSIAPEVEVEVAVAMLLVSVAGADEMAVVPCGIQTPASTTAKETSAAEATAINLFETITNLINERINKRTATKPEENNTSQNLRYTTITVKTALDERNCS</sequence>
<evidence type="ECO:0000313" key="2">
    <source>
        <dbReference type="Proteomes" id="UP000288429"/>
    </source>
</evidence>
<dbReference type="AlphaFoldDB" id="A0A428V3D0"/>
<accession>A0A428V3D0</accession>
<dbReference type="Proteomes" id="UP000288429">
    <property type="component" value="Unassembled WGS sequence"/>
</dbReference>
<organism evidence="1 2">
    <name type="scientific">Fusarium ambrosium</name>
    <dbReference type="NCBI Taxonomy" id="131363"/>
    <lineage>
        <taxon>Eukaryota</taxon>
        <taxon>Fungi</taxon>
        <taxon>Dikarya</taxon>
        <taxon>Ascomycota</taxon>
        <taxon>Pezizomycotina</taxon>
        <taxon>Sordariomycetes</taxon>
        <taxon>Hypocreomycetidae</taxon>
        <taxon>Hypocreales</taxon>
        <taxon>Nectriaceae</taxon>
        <taxon>Fusarium</taxon>
        <taxon>Fusarium solani species complex</taxon>
    </lineage>
</organism>
<dbReference type="EMBL" id="NIZV01000001">
    <property type="protein sequence ID" value="RSM21017.1"/>
    <property type="molecule type" value="Genomic_DNA"/>
</dbReference>
<reference evidence="1 2" key="1">
    <citation type="submission" date="2017-06" db="EMBL/GenBank/DDBJ databases">
        <title>Cmopartive genomic analysis of Ambrosia Fusariam Clade fungi.</title>
        <authorList>
            <person name="Stajich J.E."/>
            <person name="Carrillo J."/>
            <person name="Kijimoto T."/>
            <person name="Eskalen A."/>
            <person name="O'Donnell K."/>
            <person name="Kasson M."/>
        </authorList>
    </citation>
    <scope>NUCLEOTIDE SEQUENCE [LARGE SCALE GENOMIC DNA]</scope>
    <source>
        <strain evidence="1 2">NRRL 20438</strain>
    </source>
</reference>
<keyword evidence="2" id="KW-1185">Reference proteome</keyword>
<protein>
    <submittedName>
        <fullName evidence="1">Uncharacterized protein</fullName>
    </submittedName>
</protein>
<gene>
    <name evidence="1" type="ORF">CDV31_000064</name>
</gene>
<proteinExistence type="predicted"/>